<dbReference type="AlphaFoldDB" id="A0AAW8R705"/>
<evidence type="ECO:0000256" key="1">
    <source>
        <dbReference type="PIRNR" id="PIRNR029681"/>
    </source>
</evidence>
<feature type="signal peptide" evidence="4">
    <location>
        <begin position="1"/>
        <end position="34"/>
    </location>
</feature>
<comment type="similarity">
    <text evidence="1">Belongs to the PagL family.</text>
</comment>
<gene>
    <name evidence="5" type="ORF">RM544_13740</name>
</gene>
<evidence type="ECO:0000256" key="4">
    <source>
        <dbReference type="SAM" id="SignalP"/>
    </source>
</evidence>
<sequence>MQTKGKTFIGQHLRNTVLSVSALIIAFSSSLAIAEQQNTNTQKASIEYMTGTSDMHGMRIAYRPDIKHTFDLPLIGETNLEWEASLNLFDIHGSAKNEATYGLSLSPVFLKSIPSFSERYPLAVEFGIGVAYVHEEKFGGVNIGSYYQFEDRIGLVMSINEEETAQVALRYIHYSNGGFNTKNPGLDFITLAYLHSF</sequence>
<keyword evidence="1 5" id="KW-0378">Hydrolase</keyword>
<feature type="chain" id="PRO_5043454587" description="Lipid A deacylase" evidence="4">
    <location>
        <begin position="35"/>
        <end position="197"/>
    </location>
</feature>
<name>A0AAW8R705_9ALTE</name>
<keyword evidence="1" id="KW-0998">Cell outer membrane</keyword>
<feature type="site" description="Critical for activity" evidence="3">
    <location>
        <position position="176"/>
    </location>
</feature>
<feature type="active site" description="Charge relay system" evidence="2">
    <location>
        <position position="173"/>
    </location>
</feature>
<protein>
    <recommendedName>
        <fullName evidence="1">Lipid A deacylase</fullName>
        <ecNumber evidence="1">3.1.1.77</ecNumber>
    </recommendedName>
    <alternativeName>
        <fullName evidence="1">LPS 3-O-deacylase</fullName>
    </alternativeName>
    <alternativeName>
        <fullName evidence="1">Outer membrane enzyme</fullName>
    </alternativeName>
</protein>
<comment type="function">
    <text evidence="1">Has lipid A 3-O-deacylase activity. Hydrolyzes the ester bond at the 3 position of lipid A, a bioactive component of lipopolysaccharide (LPS), thereby releasing the primary fatty acyl moiety.</text>
</comment>
<dbReference type="PIRSF" id="PIRSF029681">
    <property type="entry name" value="PagL"/>
    <property type="match status" value="1"/>
</dbReference>
<dbReference type="RefSeq" id="WP_311362381.1">
    <property type="nucleotide sequence ID" value="NZ_JAVRIE010000006.1"/>
</dbReference>
<comment type="subcellular location">
    <subcellularLocation>
        <location evidence="1">Cell outer membrane</location>
        <topology evidence="1">Multi-pass membrane protein</topology>
    </subcellularLocation>
</comment>
<organism evidence="5 6">
    <name type="scientific">Brumicola blandensis</name>
    <dbReference type="NCBI Taxonomy" id="3075611"/>
    <lineage>
        <taxon>Bacteria</taxon>
        <taxon>Pseudomonadati</taxon>
        <taxon>Pseudomonadota</taxon>
        <taxon>Gammaproteobacteria</taxon>
        <taxon>Alteromonadales</taxon>
        <taxon>Alteromonadaceae</taxon>
        <taxon>Brumicola</taxon>
    </lineage>
</organism>
<keyword evidence="4" id="KW-0732">Signal</keyword>
<feature type="active site" description="Charge relay system" evidence="2">
    <location>
        <position position="187"/>
    </location>
</feature>
<accession>A0AAW8R705</accession>
<dbReference type="InterPro" id="IPR018550">
    <property type="entry name" value="Lipid-A_deacylase-rel"/>
</dbReference>
<dbReference type="EMBL" id="JAVRIE010000006">
    <property type="protein sequence ID" value="MDT0583605.1"/>
    <property type="molecule type" value="Genomic_DNA"/>
</dbReference>
<comment type="caution">
    <text evidence="5">The sequence shown here is derived from an EMBL/GenBank/DDBJ whole genome shotgun (WGS) entry which is preliminary data.</text>
</comment>
<evidence type="ECO:0000313" key="6">
    <source>
        <dbReference type="Proteomes" id="UP001249020"/>
    </source>
</evidence>
<keyword evidence="6" id="KW-1185">Reference proteome</keyword>
<evidence type="ECO:0000313" key="5">
    <source>
        <dbReference type="EMBL" id="MDT0583605.1"/>
    </source>
</evidence>
<proteinExistence type="inferred from homology"/>
<dbReference type="Pfam" id="PF09411">
    <property type="entry name" value="PagL"/>
    <property type="match status" value="1"/>
</dbReference>
<comment type="subunit">
    <text evidence="1">Homodimer.</text>
</comment>
<dbReference type="Gene3D" id="2.40.160.20">
    <property type="match status" value="1"/>
</dbReference>
<evidence type="ECO:0000256" key="3">
    <source>
        <dbReference type="PIRSR" id="PIRSR029681-2"/>
    </source>
</evidence>
<feature type="active site" description="Charge relay system" evidence="2">
    <location>
        <position position="175"/>
    </location>
</feature>
<keyword evidence="1" id="KW-0472">Membrane</keyword>
<dbReference type="GO" id="GO:0009279">
    <property type="term" value="C:cell outer membrane"/>
    <property type="evidence" value="ECO:0007669"/>
    <property type="project" value="UniProtKB-SubCell"/>
</dbReference>
<dbReference type="GO" id="GO:0050528">
    <property type="term" value="F:acyloxyacyl hydrolase activity"/>
    <property type="evidence" value="ECO:0007669"/>
    <property type="project" value="UniProtKB-EC"/>
</dbReference>
<evidence type="ECO:0000256" key="2">
    <source>
        <dbReference type="PIRSR" id="PIRSR029681-1"/>
    </source>
</evidence>
<dbReference type="EC" id="3.1.1.77" evidence="1"/>
<dbReference type="Proteomes" id="UP001249020">
    <property type="component" value="Unassembled WGS sequence"/>
</dbReference>
<comment type="catalytic activity">
    <reaction evidence="1">
        <text>a 3-(acyloxy)acyl derivative of bacterial toxin + H2O = a 3-hydroxyacyl derivative of bacterial toxin + a fatty acid + H(+)</text>
        <dbReference type="Rhea" id="RHEA:12032"/>
        <dbReference type="ChEBI" id="CHEBI:15377"/>
        <dbReference type="ChEBI" id="CHEBI:15378"/>
        <dbReference type="ChEBI" id="CHEBI:28868"/>
        <dbReference type="ChEBI" id="CHEBI:136853"/>
        <dbReference type="ChEBI" id="CHEBI:140675"/>
        <dbReference type="EC" id="3.1.1.77"/>
    </reaction>
</comment>
<reference evidence="5 6" key="1">
    <citation type="submission" date="2023-09" db="EMBL/GenBank/DDBJ databases">
        <authorList>
            <person name="Rey-Velasco X."/>
        </authorList>
    </citation>
    <scope>NUCLEOTIDE SEQUENCE [LARGE SCALE GENOMIC DNA]</scope>
    <source>
        <strain evidence="5 6">W409</strain>
    </source>
</reference>